<reference evidence="1 2" key="1">
    <citation type="submission" date="2018-04" db="EMBL/GenBank/DDBJ databases">
        <title>Genomic Encyclopedia of Type Strains, Phase III (KMG-III): the genomes of soil and plant-associated and newly described type strains.</title>
        <authorList>
            <person name="Whitman W."/>
        </authorList>
    </citation>
    <scope>NUCLEOTIDE SEQUENCE [LARGE SCALE GENOMIC DNA]</scope>
    <source>
        <strain evidence="1 2">NW12</strain>
    </source>
</reference>
<protein>
    <submittedName>
        <fullName evidence="1">Uncharacterized protein</fullName>
    </submittedName>
</protein>
<keyword evidence="2" id="KW-1185">Reference proteome</keyword>
<dbReference type="AlphaFoldDB" id="A0A2T4YTS7"/>
<gene>
    <name evidence="1" type="ORF">C8J24_0600</name>
</gene>
<name>A0A2T4YTS7_9SPHN</name>
<accession>A0A2T4YTS7</accession>
<dbReference type="Proteomes" id="UP000240996">
    <property type="component" value="Unassembled WGS sequence"/>
</dbReference>
<proteinExistence type="predicted"/>
<dbReference type="EMBL" id="PZZN01000001">
    <property type="protein sequence ID" value="PTM47215.1"/>
    <property type="molecule type" value="Genomic_DNA"/>
</dbReference>
<evidence type="ECO:0000313" key="2">
    <source>
        <dbReference type="Proteomes" id="UP000240996"/>
    </source>
</evidence>
<comment type="caution">
    <text evidence="1">The sequence shown here is derived from an EMBL/GenBank/DDBJ whole genome shotgun (WGS) entry which is preliminary data.</text>
</comment>
<sequence length="123" mass="14325">MPTTTAIDETMIERAILDLLKTRREIYPSHIVGELRRSHAGLPLDRTRDVLERLFIERRVARLWHRYMLPADVEPVRAKWLGLIERQAERIDAVAVDPATSRDARDLVMRWDGWSMEGCDFAA</sequence>
<organism evidence="1 2">
    <name type="scientific">Sphingomonas aerolata</name>
    <dbReference type="NCBI Taxonomy" id="185951"/>
    <lineage>
        <taxon>Bacteria</taxon>
        <taxon>Pseudomonadati</taxon>
        <taxon>Pseudomonadota</taxon>
        <taxon>Alphaproteobacteria</taxon>
        <taxon>Sphingomonadales</taxon>
        <taxon>Sphingomonadaceae</taxon>
        <taxon>Sphingomonas</taxon>
    </lineage>
</organism>
<evidence type="ECO:0000313" key="1">
    <source>
        <dbReference type="EMBL" id="PTM47215.1"/>
    </source>
</evidence>
<dbReference type="GeneID" id="93688674"/>
<dbReference type="RefSeq" id="WP_051916297.1">
    <property type="nucleotide sequence ID" value="NZ_CP098762.1"/>
</dbReference>